<evidence type="ECO:0000313" key="2">
    <source>
        <dbReference type="EMBL" id="PJM78155.1"/>
    </source>
</evidence>
<accession>A0A2M9HMY0</accession>
<dbReference type="AlphaFoldDB" id="A0A2M9HMY0"/>
<reference evidence="3" key="1">
    <citation type="submission" date="2017-10" db="EMBL/GenBank/DDBJ databases">
        <title>Draft genome sequences of strains TRE 1, TRE 9, TRE H and TRI 7, isolated from tamarins, belonging to four potential novel Bifidobacterium species.</title>
        <authorList>
            <person name="Mattarelli P."/>
            <person name="Modesto M."/>
            <person name="Puglisi E."/>
            <person name="Morelli L."/>
            <person name="Bonetti A."/>
            <person name="Spezio C."/>
            <person name="Sandri C."/>
        </authorList>
    </citation>
    <scope>NUCLEOTIDE SEQUENCE [LARGE SCALE GENOMIC DNA]</scope>
    <source>
        <strain evidence="3">TREH</strain>
    </source>
</reference>
<dbReference type="Gene3D" id="3.40.710.10">
    <property type="entry name" value="DD-peptidase/beta-lactamase superfamily"/>
    <property type="match status" value="1"/>
</dbReference>
<gene>
    <name evidence="2" type="ORF">CSQ86_01180</name>
</gene>
<dbReference type="InterPro" id="IPR000871">
    <property type="entry name" value="Beta-lactam_class-A"/>
</dbReference>
<keyword evidence="3" id="KW-1185">Reference proteome</keyword>
<dbReference type="SUPFAM" id="SSF56601">
    <property type="entry name" value="beta-lactamase/transpeptidase-like"/>
    <property type="match status" value="1"/>
</dbReference>
<comment type="caution">
    <text evidence="2">The sequence shown here is derived from an EMBL/GenBank/DDBJ whole genome shotgun (WGS) entry which is preliminary data.</text>
</comment>
<dbReference type="PANTHER" id="PTHR35333">
    <property type="entry name" value="BETA-LACTAMASE"/>
    <property type="match status" value="1"/>
</dbReference>
<feature type="domain" description="Beta-lactamase class A catalytic" evidence="1">
    <location>
        <begin position="340"/>
        <end position="523"/>
    </location>
</feature>
<dbReference type="RefSeq" id="WP_100493727.1">
    <property type="nucleotide sequence ID" value="NZ_PEBJ01000001.1"/>
</dbReference>
<dbReference type="OrthoDB" id="9803967at2"/>
<organism evidence="2 3">
    <name type="scientific">Bifidobacterium felsineum</name>
    <dbReference type="NCBI Taxonomy" id="2045440"/>
    <lineage>
        <taxon>Bacteria</taxon>
        <taxon>Bacillati</taxon>
        <taxon>Actinomycetota</taxon>
        <taxon>Actinomycetes</taxon>
        <taxon>Bifidobacteriales</taxon>
        <taxon>Bifidobacteriaceae</taxon>
        <taxon>Bifidobacterium</taxon>
    </lineage>
</organism>
<dbReference type="PANTHER" id="PTHR35333:SF3">
    <property type="entry name" value="BETA-LACTAMASE-TYPE TRANSPEPTIDASE FOLD CONTAINING PROTEIN"/>
    <property type="match status" value="1"/>
</dbReference>
<dbReference type="GO" id="GO:0030655">
    <property type="term" value="P:beta-lactam antibiotic catabolic process"/>
    <property type="evidence" value="ECO:0007669"/>
    <property type="project" value="InterPro"/>
</dbReference>
<dbReference type="GO" id="GO:0046677">
    <property type="term" value="P:response to antibiotic"/>
    <property type="evidence" value="ECO:0007669"/>
    <property type="project" value="InterPro"/>
</dbReference>
<dbReference type="Pfam" id="PF13354">
    <property type="entry name" value="Beta-lactamase2"/>
    <property type="match status" value="1"/>
</dbReference>
<evidence type="ECO:0000313" key="3">
    <source>
        <dbReference type="Proteomes" id="UP000229239"/>
    </source>
</evidence>
<dbReference type="EMBL" id="PEBJ01000001">
    <property type="protein sequence ID" value="PJM78155.1"/>
    <property type="molecule type" value="Genomic_DNA"/>
</dbReference>
<keyword evidence="2" id="KW-0378">Hydrolase</keyword>
<dbReference type="Proteomes" id="UP000229239">
    <property type="component" value="Unassembled WGS sequence"/>
</dbReference>
<protein>
    <submittedName>
        <fullName evidence="2">Serine hydrolase</fullName>
    </submittedName>
</protein>
<dbReference type="InterPro" id="IPR045155">
    <property type="entry name" value="Beta-lactam_cat"/>
</dbReference>
<proteinExistence type="predicted"/>
<name>A0A2M9HMY0_9BIFI</name>
<dbReference type="GO" id="GO:0008800">
    <property type="term" value="F:beta-lactamase activity"/>
    <property type="evidence" value="ECO:0007669"/>
    <property type="project" value="InterPro"/>
</dbReference>
<dbReference type="InterPro" id="IPR012338">
    <property type="entry name" value="Beta-lactam/transpept-like"/>
</dbReference>
<sequence length="542" mass="57472">MVACFGLVLLVEVFQLLWPSDRFYPLATLDGYSVGGQSAHGAAQQLNARTLQRKVTLTDATTSTKVTLTAKQAGITVDYDARAKSASRHSLAQRVIPFSWLFVHNTTSDDLPDAFGASKGQTHADAVNASVKFTDGALRAVAPSVGYTFNASDIRKAAGSSFASSDTDDDLATATIEMNIVQPTVSIDAAQQLLKTINAALGDGVTFTYDDGSWSLPANSVAKAVSTTANEQDNTQLDVTIISSTLIKQLKSHGVALQVAQKAVDDGVVPSLFAVKGYASRAIDAGSTASSLASMLASGSNSPVGISITEVDNFELYEGLPTQGNTKDKLSQLFGDATYSVAVYDLSTGKSKLQINADAVTTSASTYKLFVAYSMIHAVESGDLTWDSTLNGMTLSSCMATMIVDSDNDCPEAWLTRYGFDSLTEQAHEIGANNTNFQYGDMTTTANDLATVLKGYYSNSIVSADSANHLFELMGEQVYREGIPTGIGSDGVVQDKVGFLDSLLNDAAIVRCDKGDYAMVIMTDGASWHKIAQASLLIYEDL</sequence>
<evidence type="ECO:0000259" key="1">
    <source>
        <dbReference type="Pfam" id="PF13354"/>
    </source>
</evidence>